<evidence type="ECO:0000313" key="2">
    <source>
        <dbReference type="EMBL" id="CAB5229834.1"/>
    </source>
</evidence>
<name>A0A6J7XFZ5_9CAUD</name>
<feature type="compositionally biased region" description="Basic and acidic residues" evidence="1">
    <location>
        <begin position="1"/>
        <end position="10"/>
    </location>
</feature>
<accession>A0A6J7XFZ5</accession>
<organism evidence="2">
    <name type="scientific">uncultured Caudovirales phage</name>
    <dbReference type="NCBI Taxonomy" id="2100421"/>
    <lineage>
        <taxon>Viruses</taxon>
        <taxon>Duplodnaviria</taxon>
        <taxon>Heunggongvirae</taxon>
        <taxon>Uroviricota</taxon>
        <taxon>Caudoviricetes</taxon>
        <taxon>Peduoviridae</taxon>
        <taxon>Maltschvirus</taxon>
        <taxon>Maltschvirus maltsch</taxon>
    </lineage>
</organism>
<feature type="region of interest" description="Disordered" evidence="1">
    <location>
        <begin position="1"/>
        <end position="24"/>
    </location>
</feature>
<gene>
    <name evidence="2" type="ORF">UFOVP1558_26</name>
</gene>
<proteinExistence type="predicted"/>
<evidence type="ECO:0000256" key="1">
    <source>
        <dbReference type="SAM" id="MobiDB-lite"/>
    </source>
</evidence>
<dbReference type="EMBL" id="LR798415">
    <property type="protein sequence ID" value="CAB5229834.1"/>
    <property type="molecule type" value="Genomic_DNA"/>
</dbReference>
<protein>
    <submittedName>
        <fullName evidence="2">Uncharacterized protein</fullName>
    </submittedName>
</protein>
<sequence length="79" mass="9158">MAPKATDRNTHTATITTPSRAQTHRFPDRTLARLWCERDYRVRSGNTGSPNWQPRKGKRGEDCCMYSDITYSIRLVTQK</sequence>
<feature type="compositionally biased region" description="Polar residues" evidence="1">
    <location>
        <begin position="11"/>
        <end position="21"/>
    </location>
</feature>
<reference evidence="2" key="1">
    <citation type="submission" date="2020-05" db="EMBL/GenBank/DDBJ databases">
        <authorList>
            <person name="Chiriac C."/>
            <person name="Salcher M."/>
            <person name="Ghai R."/>
            <person name="Kavagutti S V."/>
        </authorList>
    </citation>
    <scope>NUCLEOTIDE SEQUENCE</scope>
</reference>